<evidence type="ECO:0000313" key="9">
    <source>
        <dbReference type="EMBL" id="RMA79096.1"/>
    </source>
</evidence>
<dbReference type="PANTHER" id="PTHR43744:SF12">
    <property type="entry name" value="ABC TRANSPORTER PERMEASE PROTEIN MG189-RELATED"/>
    <property type="match status" value="1"/>
</dbReference>
<keyword evidence="10" id="KW-1185">Reference proteome</keyword>
<feature type="transmembrane region" description="Helical" evidence="7">
    <location>
        <begin position="147"/>
        <end position="168"/>
    </location>
</feature>
<keyword evidence="4 7" id="KW-0812">Transmembrane</keyword>
<evidence type="ECO:0000256" key="7">
    <source>
        <dbReference type="SAM" id="Phobius"/>
    </source>
</evidence>
<dbReference type="AlphaFoldDB" id="A0A3M0A373"/>
<dbReference type="SUPFAM" id="SSF161098">
    <property type="entry name" value="MetI-like"/>
    <property type="match status" value="1"/>
</dbReference>
<dbReference type="CDD" id="cd06261">
    <property type="entry name" value="TM_PBP2"/>
    <property type="match status" value="1"/>
</dbReference>
<feature type="transmembrane region" description="Helical" evidence="7">
    <location>
        <begin position="180"/>
        <end position="202"/>
    </location>
</feature>
<evidence type="ECO:0000256" key="2">
    <source>
        <dbReference type="ARBA" id="ARBA00022448"/>
    </source>
</evidence>
<sequence length="333" mass="38106">MSLVRLKLRHWSQKRLLKSKQEAMVRPVETTRPISVILTWVFKIFVLVFFGILIMFPFYYMINQSLLDKYWQNDQNTLVLFPLKFPDKKGVDFHFENFRTAAQAGYLKAIVTTAGITALSVVLRIFFSITFGYAFSIKKWRFKQLSWGFFLALLVLPEVALMAGQYLVVVRLGWHVDWKISPIRIVTLTMPFAASVFSGFMYRNSFESIQGVVRQSSMLDGASAFAYFTKIAMPMVKATTWTVAILTALASWNSFSWPLLILSKQEPGSWTVMNIWLMEVGKSKESAGEVEIIYTSIRMAGTILGILPMFVVYFVLRKRIMNAISRQGNATKG</sequence>
<keyword evidence="6 7" id="KW-0472">Membrane</keyword>
<keyword evidence="9" id="KW-0762">Sugar transport</keyword>
<evidence type="ECO:0000256" key="5">
    <source>
        <dbReference type="ARBA" id="ARBA00022989"/>
    </source>
</evidence>
<protein>
    <submittedName>
        <fullName evidence="9">Multiple sugar transport system permease protein</fullName>
    </submittedName>
</protein>
<evidence type="ECO:0000256" key="1">
    <source>
        <dbReference type="ARBA" id="ARBA00004651"/>
    </source>
</evidence>
<keyword evidence="5 7" id="KW-1133">Transmembrane helix</keyword>
<gene>
    <name evidence="9" type="ORF">JN00_0147</name>
</gene>
<feature type="domain" description="ABC transmembrane type-1" evidence="8">
    <location>
        <begin position="110"/>
        <end position="316"/>
    </location>
</feature>
<evidence type="ECO:0000256" key="6">
    <source>
        <dbReference type="ARBA" id="ARBA00023136"/>
    </source>
</evidence>
<dbReference type="OrthoDB" id="9787837at2"/>
<keyword evidence="3" id="KW-1003">Cell membrane</keyword>
<name>A0A3M0A373_9BACT</name>
<dbReference type="Proteomes" id="UP000267246">
    <property type="component" value="Unassembled WGS sequence"/>
</dbReference>
<proteinExistence type="predicted"/>
<dbReference type="GO" id="GO:0005886">
    <property type="term" value="C:plasma membrane"/>
    <property type="evidence" value="ECO:0007669"/>
    <property type="project" value="UniProtKB-SubCell"/>
</dbReference>
<feature type="transmembrane region" description="Helical" evidence="7">
    <location>
        <begin position="40"/>
        <end position="62"/>
    </location>
</feature>
<evidence type="ECO:0000256" key="3">
    <source>
        <dbReference type="ARBA" id="ARBA00022475"/>
    </source>
</evidence>
<feature type="transmembrane region" description="Helical" evidence="7">
    <location>
        <begin position="238"/>
        <end position="260"/>
    </location>
</feature>
<organism evidence="9 10">
    <name type="scientific">Metamycoplasma subdolum</name>
    <dbReference type="NCBI Taxonomy" id="92407"/>
    <lineage>
        <taxon>Bacteria</taxon>
        <taxon>Bacillati</taxon>
        <taxon>Mycoplasmatota</taxon>
        <taxon>Mycoplasmoidales</taxon>
        <taxon>Metamycoplasmataceae</taxon>
        <taxon>Metamycoplasma</taxon>
    </lineage>
</organism>
<dbReference type="PROSITE" id="PS50928">
    <property type="entry name" value="ABC_TM1"/>
    <property type="match status" value="1"/>
</dbReference>
<dbReference type="GO" id="GO:0055085">
    <property type="term" value="P:transmembrane transport"/>
    <property type="evidence" value="ECO:0007669"/>
    <property type="project" value="InterPro"/>
</dbReference>
<evidence type="ECO:0000259" key="8">
    <source>
        <dbReference type="PROSITE" id="PS50928"/>
    </source>
</evidence>
<dbReference type="InterPro" id="IPR035906">
    <property type="entry name" value="MetI-like_sf"/>
</dbReference>
<dbReference type="InterPro" id="IPR000515">
    <property type="entry name" value="MetI-like"/>
</dbReference>
<comment type="subcellular location">
    <subcellularLocation>
        <location evidence="1">Cell membrane</location>
        <topology evidence="1">Multi-pass membrane protein</topology>
    </subcellularLocation>
</comment>
<dbReference type="PANTHER" id="PTHR43744">
    <property type="entry name" value="ABC TRANSPORTER PERMEASE PROTEIN MG189-RELATED-RELATED"/>
    <property type="match status" value="1"/>
</dbReference>
<comment type="caution">
    <text evidence="9">The sequence shown here is derived from an EMBL/GenBank/DDBJ whole genome shotgun (WGS) entry which is preliminary data.</text>
</comment>
<dbReference type="Gene3D" id="1.10.3720.10">
    <property type="entry name" value="MetI-like"/>
    <property type="match status" value="1"/>
</dbReference>
<evidence type="ECO:0000256" key="4">
    <source>
        <dbReference type="ARBA" id="ARBA00022692"/>
    </source>
</evidence>
<feature type="transmembrane region" description="Helical" evidence="7">
    <location>
        <begin position="109"/>
        <end position="135"/>
    </location>
</feature>
<dbReference type="EMBL" id="REFI01000005">
    <property type="protein sequence ID" value="RMA79096.1"/>
    <property type="molecule type" value="Genomic_DNA"/>
</dbReference>
<evidence type="ECO:0000313" key="10">
    <source>
        <dbReference type="Proteomes" id="UP000267246"/>
    </source>
</evidence>
<feature type="transmembrane region" description="Helical" evidence="7">
    <location>
        <begin position="292"/>
        <end position="316"/>
    </location>
</feature>
<keyword evidence="2" id="KW-0813">Transport</keyword>
<accession>A0A3M0A373</accession>
<reference evidence="9 10" key="1">
    <citation type="submission" date="2018-10" db="EMBL/GenBank/DDBJ databases">
        <title>Genomic Encyclopedia of Archaeal and Bacterial Type Strains, Phase II (KMG-II): from individual species to whole genera.</title>
        <authorList>
            <person name="Goeker M."/>
        </authorList>
    </citation>
    <scope>NUCLEOTIDE SEQUENCE [LARGE SCALE GENOMIC DNA]</scope>
    <source>
        <strain evidence="9 10">ATCC 29870</strain>
    </source>
</reference>